<evidence type="ECO:0000256" key="1">
    <source>
        <dbReference type="SAM" id="Coils"/>
    </source>
</evidence>
<feature type="domain" description="Recombinase" evidence="3">
    <location>
        <begin position="606"/>
        <end position="732"/>
    </location>
</feature>
<dbReference type="PANTHER" id="PTHR30461">
    <property type="entry name" value="DNA-INVERTASE FROM LAMBDOID PROPHAGE"/>
    <property type="match status" value="1"/>
</dbReference>
<dbReference type="InterPro" id="IPR011004">
    <property type="entry name" value="Trimer_LpxA-like_sf"/>
</dbReference>
<keyword evidence="5" id="KW-1185">Reference proteome</keyword>
<dbReference type="SUPFAM" id="SSF53041">
    <property type="entry name" value="Resolvase-like"/>
    <property type="match status" value="1"/>
</dbReference>
<dbReference type="GO" id="GO:0003677">
    <property type="term" value="F:DNA binding"/>
    <property type="evidence" value="ECO:0007669"/>
    <property type="project" value="UniProtKB-KW"/>
</dbReference>
<dbReference type="CDD" id="cd00338">
    <property type="entry name" value="Ser_Recombinase"/>
    <property type="match status" value="1"/>
</dbReference>
<dbReference type="PROSITE" id="PS51737">
    <property type="entry name" value="RECOMBINASE_DNA_BIND"/>
    <property type="match status" value="1"/>
</dbReference>
<dbReference type="InterPro" id="IPR050639">
    <property type="entry name" value="SSR_resolvase"/>
</dbReference>
<dbReference type="InterPro" id="IPR011109">
    <property type="entry name" value="DNA_bind_recombinase_dom"/>
</dbReference>
<dbReference type="SUPFAM" id="SSF51161">
    <property type="entry name" value="Trimeric LpxA-like enzymes"/>
    <property type="match status" value="1"/>
</dbReference>
<dbReference type="Pfam" id="PF00239">
    <property type="entry name" value="Resolvase"/>
    <property type="match status" value="1"/>
</dbReference>
<name>A0A6I0F1A6_9FIRM</name>
<dbReference type="PROSITE" id="PS51736">
    <property type="entry name" value="RECOMBINASES_3"/>
    <property type="match status" value="1"/>
</dbReference>
<dbReference type="Gene3D" id="3.90.1750.20">
    <property type="entry name" value="Putative Large Serine Recombinase, Chain B, Domain 2"/>
    <property type="match status" value="2"/>
</dbReference>
<evidence type="ECO:0000259" key="2">
    <source>
        <dbReference type="PROSITE" id="PS51736"/>
    </source>
</evidence>
<dbReference type="Pfam" id="PF07508">
    <property type="entry name" value="Recombinase"/>
    <property type="match status" value="2"/>
</dbReference>
<evidence type="ECO:0000313" key="4">
    <source>
        <dbReference type="EMBL" id="KAB2953711.1"/>
    </source>
</evidence>
<keyword evidence="1" id="KW-0175">Coiled coil</keyword>
<dbReference type="EMBL" id="WBXO01000002">
    <property type="protein sequence ID" value="KAB2953711.1"/>
    <property type="molecule type" value="Genomic_DNA"/>
</dbReference>
<gene>
    <name evidence="4" type="ORF">F9B85_03575</name>
</gene>
<dbReference type="InterPro" id="IPR038109">
    <property type="entry name" value="DNA_bind_recomb_sf"/>
</dbReference>
<dbReference type="Proteomes" id="UP000468766">
    <property type="component" value="Unassembled WGS sequence"/>
</dbReference>
<dbReference type="InterPro" id="IPR006119">
    <property type="entry name" value="Resolv_N"/>
</dbReference>
<dbReference type="InterPro" id="IPR025827">
    <property type="entry name" value="Zn_ribbon_recom_dom"/>
</dbReference>
<protein>
    <recommendedName>
        <fullName evidence="6">Recombinase family protein</fullName>
    </recommendedName>
</protein>
<evidence type="ECO:0008006" key="6">
    <source>
        <dbReference type="Google" id="ProtNLM"/>
    </source>
</evidence>
<dbReference type="PANTHER" id="PTHR30461:SF23">
    <property type="entry name" value="DNA RECOMBINASE-RELATED"/>
    <property type="match status" value="1"/>
</dbReference>
<dbReference type="OrthoDB" id="9769353at2"/>
<feature type="coiled-coil region" evidence="1">
    <location>
        <begin position="833"/>
        <end position="916"/>
    </location>
</feature>
<proteinExistence type="predicted"/>
<evidence type="ECO:0000259" key="3">
    <source>
        <dbReference type="PROSITE" id="PS51737"/>
    </source>
</evidence>
<dbReference type="SMART" id="SM00857">
    <property type="entry name" value="Resolvase"/>
    <property type="match status" value="1"/>
</dbReference>
<dbReference type="Gene3D" id="3.40.50.1390">
    <property type="entry name" value="Resolvase, N-terminal catalytic domain"/>
    <property type="match status" value="1"/>
</dbReference>
<accession>A0A6I0F1A6</accession>
<dbReference type="AlphaFoldDB" id="A0A6I0F1A6"/>
<evidence type="ECO:0000313" key="5">
    <source>
        <dbReference type="Proteomes" id="UP000468766"/>
    </source>
</evidence>
<comment type="caution">
    <text evidence="4">The sequence shown here is derived from an EMBL/GenBank/DDBJ whole genome shotgun (WGS) entry which is preliminary data.</text>
</comment>
<dbReference type="Pfam" id="PF13408">
    <property type="entry name" value="Zn_ribbon_recom"/>
    <property type="match status" value="1"/>
</dbReference>
<organism evidence="4 5">
    <name type="scientific">Heliorestis acidaminivorans</name>
    <dbReference type="NCBI Taxonomy" id="553427"/>
    <lineage>
        <taxon>Bacteria</taxon>
        <taxon>Bacillati</taxon>
        <taxon>Bacillota</taxon>
        <taxon>Clostridia</taxon>
        <taxon>Eubacteriales</taxon>
        <taxon>Heliobacteriaceae</taxon>
        <taxon>Heliorestis</taxon>
    </lineage>
</organism>
<feature type="domain" description="Resolvase/invertase-type recombinase catalytic" evidence="2">
    <location>
        <begin position="448"/>
        <end position="598"/>
    </location>
</feature>
<dbReference type="GO" id="GO:0000150">
    <property type="term" value="F:DNA strand exchange activity"/>
    <property type="evidence" value="ECO:0007669"/>
    <property type="project" value="InterPro"/>
</dbReference>
<reference evidence="4 5" key="1">
    <citation type="submission" date="2019-10" db="EMBL/GenBank/DDBJ databases">
        <title>Whole-genome sequence of the extremophile Heliorestis acidaminivorans DSM 24790.</title>
        <authorList>
            <person name="Kyndt J.A."/>
            <person name="Meyer T.E."/>
        </authorList>
    </citation>
    <scope>NUCLEOTIDE SEQUENCE [LARGE SCALE GENOMIC DNA]</scope>
    <source>
        <strain evidence="4 5">DSM 24790</strain>
    </source>
</reference>
<sequence>MLQKVISSRGSAVWDGTTVKKILTNVTYTGNRVATFKSNDLLNKGKATERQSYYIENNHQAIIDLATFEEVQKRIQATEYQKNMKKAEFRSLSSRILCGLCGCNYQFLRDYATPCWRCRKGKYGMEICSSYRLYESELLEMMKEAFKKRFDTQTLKDIFYPMKRHHEQDQYEQRRLLYFSRLRLIREMEKKAPECELPVIQDKKKELEEELFTFESHLKKIEKDRPYREESIAWMKSISSLDDFFEQATIDRLRAWIVSMTIYSKDLFLVQWYDQQETQVGEGDTPEPPKTWRNLNHAKEQSRKGEDVIVQGKEVSQNEVLAQSEAIVQVVLIDQGDGRIQSDVIPKDDTLIQGDTFSQSDAPVQDNVIIKDDALIQSDVIAQDNTFIQGDTLAQNDTHVHRDALTSTNKAKINTPAKGYLTRQIKKENIIKVEQAVQRKQLEKPKLRTASYCRVSTEKDPQQISLESQVAYYTYLILKNPDMSFAGIFADKGLSGTKTKNRTEFNRLMQKCKEGKIDLILTKSISRFSRNTVDALSYARMLKSLDPPVHIHFERENINTADEDSELMLTILSSMAQEEAVSLGSSSQWAKQKLAEQGIVNVSRVPYGYDLDEEKNWVINPEQADVVRRIFRSYLNEKSSRTIARELSEEKIESASGNNYWHQNSVDCILQSIFYKGCYLYQKTYSQDAITQKRLVNKGELPQYYIEDHHPAIIPPDDWDAAQELREVRKAKVKITPKERREPQNFHKIFRCSQCGGKLSPHTQYNHQDPKKGAKHYWRCLVARGKNNFAKCNVPSFRQEYLEHNFMTALLEMKANERFQIEAEAVAAKTDLTSEELAEVKAIKAKMEQLNQELYEAVDEELNKAGQDTKKVEALTAQIVKCKEQLDEYEERKEKAEKYRDELKWLMKELEDLEEFDPLKHRVDFRADIFERLVESGVVHPDGRIVYTLSTGVEWECYLEEKRSYKLKVKGQRKERVPKKK</sequence>
<dbReference type="InterPro" id="IPR036162">
    <property type="entry name" value="Resolvase-like_N_sf"/>
</dbReference>